<evidence type="ECO:0000313" key="1">
    <source>
        <dbReference type="EMBL" id="MBU3854010.1"/>
    </source>
</evidence>
<dbReference type="CDD" id="cd06153">
    <property type="entry name" value="YjgF_YER057c_UK114_like_5"/>
    <property type="match status" value="1"/>
</dbReference>
<sequence>MKQNHIEIKSFPFQGGVSEHHVMVHVQDRASTYSEQLEQVFGDFMRVCREELAEAQPVFVRVFLSDSANQSEELAGYLQDVTYAVSVIEQPPLDGSKIALWAYLQTDMQPFACPGELHAFRHNSYTHWWGGDMTASGADSEVQTYDLLNRYATLLEERGMNLLESCVRTWFFVQNVDVNYAGVVTGRNRLFWEKGLTTATHFISSTGICGRKPDAKALATMDTYAVEGLKYGQMQFLYASDHLNPTAEYGVSFERGTYIDYGDRRHLFISGTASINNRGQVVHPGDIRKQVERMWENVEALLSEGKAGFDDVAHMLVYLRDVADYELVNRMFEERFPNVPRVILWAPVCRPGWLVEMECMALIPEGNPEYEPF</sequence>
<evidence type="ECO:0008006" key="3">
    <source>
        <dbReference type="Google" id="ProtNLM"/>
    </source>
</evidence>
<dbReference type="EMBL" id="JAHLFU010000197">
    <property type="protein sequence ID" value="MBU3854010.1"/>
    <property type="molecule type" value="Genomic_DNA"/>
</dbReference>
<organism evidence="1 2">
    <name type="scientific">Candidatus Paraprevotella stercoravium</name>
    <dbReference type="NCBI Taxonomy" id="2838725"/>
    <lineage>
        <taxon>Bacteria</taxon>
        <taxon>Pseudomonadati</taxon>
        <taxon>Bacteroidota</taxon>
        <taxon>Bacteroidia</taxon>
        <taxon>Bacteroidales</taxon>
        <taxon>Prevotellaceae</taxon>
        <taxon>Paraprevotella</taxon>
    </lineage>
</organism>
<dbReference type="Gene3D" id="3.30.1330.40">
    <property type="entry name" value="RutC-like"/>
    <property type="match status" value="1"/>
</dbReference>
<gene>
    <name evidence="1" type="ORF">H9789_09420</name>
</gene>
<dbReference type="Pfam" id="PF01042">
    <property type="entry name" value="Ribonuc_L-PSP"/>
    <property type="match status" value="1"/>
</dbReference>
<dbReference type="GO" id="GO:0005829">
    <property type="term" value="C:cytosol"/>
    <property type="evidence" value="ECO:0007669"/>
    <property type="project" value="TreeGrafter"/>
</dbReference>
<dbReference type="PANTHER" id="PTHR11803">
    <property type="entry name" value="2-IMINOBUTANOATE/2-IMINOPROPANOATE DEAMINASE RIDA"/>
    <property type="match status" value="1"/>
</dbReference>
<dbReference type="PANTHER" id="PTHR11803:SF39">
    <property type="entry name" value="2-IMINOBUTANOATE_2-IMINOPROPANOATE DEAMINASE"/>
    <property type="match status" value="1"/>
</dbReference>
<dbReference type="InterPro" id="IPR006175">
    <property type="entry name" value="YjgF/YER057c/UK114"/>
</dbReference>
<comment type="caution">
    <text evidence="1">The sequence shown here is derived from an EMBL/GenBank/DDBJ whole genome shotgun (WGS) entry which is preliminary data.</text>
</comment>
<evidence type="ECO:0000313" key="2">
    <source>
        <dbReference type="Proteomes" id="UP000823865"/>
    </source>
</evidence>
<dbReference type="SUPFAM" id="SSF55298">
    <property type="entry name" value="YjgF-like"/>
    <property type="match status" value="1"/>
</dbReference>
<protein>
    <recommendedName>
        <fullName evidence="3">Translation initiation inhibitor</fullName>
    </recommendedName>
</protein>
<accession>A0A9E2L8S5</accession>
<dbReference type="GO" id="GO:0019239">
    <property type="term" value="F:deaminase activity"/>
    <property type="evidence" value="ECO:0007669"/>
    <property type="project" value="TreeGrafter"/>
</dbReference>
<dbReference type="InterPro" id="IPR035959">
    <property type="entry name" value="RutC-like_sf"/>
</dbReference>
<dbReference type="Proteomes" id="UP000823865">
    <property type="component" value="Unassembled WGS sequence"/>
</dbReference>
<reference evidence="1" key="2">
    <citation type="submission" date="2021-04" db="EMBL/GenBank/DDBJ databases">
        <authorList>
            <person name="Gilroy R."/>
        </authorList>
    </citation>
    <scope>NUCLEOTIDE SEQUENCE</scope>
    <source>
        <strain evidence="1">G3-2149</strain>
    </source>
</reference>
<name>A0A9E2L8S5_9BACT</name>
<dbReference type="AlphaFoldDB" id="A0A9E2L8S5"/>
<reference evidence="1" key="1">
    <citation type="journal article" date="2021" name="PeerJ">
        <title>Extensive microbial diversity within the chicken gut microbiome revealed by metagenomics and culture.</title>
        <authorList>
            <person name="Gilroy R."/>
            <person name="Ravi A."/>
            <person name="Getino M."/>
            <person name="Pursley I."/>
            <person name="Horton D.L."/>
            <person name="Alikhan N.F."/>
            <person name="Baker D."/>
            <person name="Gharbi K."/>
            <person name="Hall N."/>
            <person name="Watson M."/>
            <person name="Adriaenssens E.M."/>
            <person name="Foster-Nyarko E."/>
            <person name="Jarju S."/>
            <person name="Secka A."/>
            <person name="Antonio M."/>
            <person name="Oren A."/>
            <person name="Chaudhuri R.R."/>
            <person name="La Ragione R."/>
            <person name="Hildebrand F."/>
            <person name="Pallen M.J."/>
        </authorList>
    </citation>
    <scope>NUCLEOTIDE SEQUENCE</scope>
    <source>
        <strain evidence="1">G3-2149</strain>
    </source>
</reference>
<proteinExistence type="predicted"/>